<gene>
    <name evidence="9" type="primary">secD</name>
    <name evidence="13" type="ORF">SY1_09620</name>
</gene>
<dbReference type="PANTHER" id="PTHR30081:SF1">
    <property type="entry name" value="PROTEIN TRANSLOCASE SUBUNIT SECD"/>
    <property type="match status" value="1"/>
</dbReference>
<comment type="function">
    <text evidence="9">Part of the Sec protein translocase complex. Interacts with the SecYEG preprotein conducting channel. SecDF uses the proton motive force (PMF) to complete protein translocation after the ATP-dependent function of SecA.</text>
</comment>
<evidence type="ECO:0000256" key="6">
    <source>
        <dbReference type="ARBA" id="ARBA00022989"/>
    </source>
</evidence>
<dbReference type="Pfam" id="PF02355">
    <property type="entry name" value="SecD_SecF_C"/>
    <property type="match status" value="1"/>
</dbReference>
<dbReference type="Gene3D" id="1.20.1640.10">
    <property type="entry name" value="Multidrug efflux transporter AcrB transmembrane domain"/>
    <property type="match status" value="1"/>
</dbReference>
<dbReference type="FunFam" id="1.20.1640.10:FF:000004">
    <property type="entry name" value="Protein translocase subunit SecD"/>
    <property type="match status" value="1"/>
</dbReference>
<dbReference type="InterPro" id="IPR048631">
    <property type="entry name" value="SecD_1st"/>
</dbReference>
<evidence type="ECO:0000256" key="4">
    <source>
        <dbReference type="ARBA" id="ARBA00022692"/>
    </source>
</evidence>
<keyword evidence="14" id="KW-1185">Reference proteome</keyword>
<dbReference type="AlphaFoldDB" id="A0AB94IWS1"/>
<name>A0AB94IWS1_9BACT</name>
<comment type="similarity">
    <text evidence="9">Belongs to the SecD/SecF family. SecD subfamily.</text>
</comment>
<dbReference type="SUPFAM" id="SSF82866">
    <property type="entry name" value="Multidrug efflux transporter AcrB transmembrane domain"/>
    <property type="match status" value="1"/>
</dbReference>
<dbReference type="Proteomes" id="UP000008957">
    <property type="component" value="Chromosome"/>
</dbReference>
<evidence type="ECO:0000256" key="3">
    <source>
        <dbReference type="ARBA" id="ARBA00022475"/>
    </source>
</evidence>
<dbReference type="Gene3D" id="3.30.1360.200">
    <property type="match status" value="1"/>
</dbReference>
<keyword evidence="5 9" id="KW-0653">Protein transport</keyword>
<dbReference type="Gene3D" id="3.30.70.3400">
    <property type="match status" value="1"/>
</dbReference>
<accession>A0AB94IWS1</accession>
<evidence type="ECO:0000256" key="5">
    <source>
        <dbReference type="ARBA" id="ARBA00022927"/>
    </source>
</evidence>
<comment type="subcellular location">
    <subcellularLocation>
        <location evidence="1 9">Cell membrane</location>
        <topology evidence="1 9">Multi-pass membrane protein</topology>
    </subcellularLocation>
</comment>
<evidence type="ECO:0000259" key="11">
    <source>
        <dbReference type="Pfam" id="PF21760"/>
    </source>
</evidence>
<dbReference type="GO" id="GO:0065002">
    <property type="term" value="P:intracellular protein transmembrane transport"/>
    <property type="evidence" value="ECO:0007669"/>
    <property type="project" value="UniProtKB-UniRule"/>
</dbReference>
<feature type="transmembrane region" description="Helical" evidence="9">
    <location>
        <begin position="359"/>
        <end position="380"/>
    </location>
</feature>
<dbReference type="Pfam" id="PF22599">
    <property type="entry name" value="SecDF_P1_head"/>
    <property type="match status" value="1"/>
</dbReference>
<dbReference type="EMBL" id="FP929056">
    <property type="protein sequence ID" value="CBL28215.1"/>
    <property type="molecule type" value="Genomic_DNA"/>
</dbReference>
<organism evidence="13 14">
    <name type="scientific">Fretibacterium fastidiosum</name>
    <dbReference type="NCBI Taxonomy" id="651822"/>
    <lineage>
        <taxon>Bacteria</taxon>
        <taxon>Thermotogati</taxon>
        <taxon>Synergistota</taxon>
        <taxon>Synergistia</taxon>
        <taxon>Synergistales</taxon>
        <taxon>Aminobacteriaceae</taxon>
        <taxon>Fretibacterium</taxon>
    </lineage>
</organism>
<proteinExistence type="inferred from homology"/>
<evidence type="ECO:0000256" key="2">
    <source>
        <dbReference type="ARBA" id="ARBA00022448"/>
    </source>
</evidence>
<feature type="domain" description="SecDF P1 head subdomain" evidence="12">
    <location>
        <begin position="181"/>
        <end position="284"/>
    </location>
</feature>
<dbReference type="InterPro" id="IPR054384">
    <property type="entry name" value="SecDF_P1_head"/>
</dbReference>
<evidence type="ECO:0000256" key="8">
    <source>
        <dbReference type="ARBA" id="ARBA00023136"/>
    </source>
</evidence>
<evidence type="ECO:0000256" key="7">
    <source>
        <dbReference type="ARBA" id="ARBA00023010"/>
    </source>
</evidence>
<dbReference type="GO" id="GO:0005886">
    <property type="term" value="C:plasma membrane"/>
    <property type="evidence" value="ECO:0007669"/>
    <property type="project" value="UniProtKB-SubCell"/>
</dbReference>
<reference evidence="13 14" key="2">
    <citation type="submission" date="2010-03" db="EMBL/GenBank/DDBJ databases">
        <authorList>
            <person name="Pajon A."/>
        </authorList>
    </citation>
    <scope>NUCLEOTIDE SEQUENCE [LARGE SCALE GENOMIC DNA]</scope>
    <source>
        <strain evidence="13 14">SGP1</strain>
    </source>
</reference>
<dbReference type="InterPro" id="IPR001036">
    <property type="entry name" value="Acrflvin-R"/>
</dbReference>
<comment type="caution">
    <text evidence="9">Lacks conserved residue(s) required for the propagation of feature annotation.</text>
</comment>
<protein>
    <recommendedName>
        <fullName evidence="9">Protein translocase subunit SecD</fullName>
    </recommendedName>
</protein>
<dbReference type="Pfam" id="PF07549">
    <property type="entry name" value="Sec_GG"/>
    <property type="match status" value="1"/>
</dbReference>
<dbReference type="InterPro" id="IPR048634">
    <property type="entry name" value="SecD_SecF_C"/>
</dbReference>
<keyword evidence="4 9" id="KW-0812">Transmembrane</keyword>
<keyword evidence="7 9" id="KW-0811">Translocation</keyword>
<dbReference type="NCBIfam" id="TIGR00916">
    <property type="entry name" value="2A0604s01"/>
    <property type="match status" value="1"/>
</dbReference>
<dbReference type="GO" id="GO:0015450">
    <property type="term" value="F:protein-transporting ATPase activity"/>
    <property type="evidence" value="ECO:0007669"/>
    <property type="project" value="InterPro"/>
</dbReference>
<dbReference type="GO" id="GO:0006605">
    <property type="term" value="P:protein targeting"/>
    <property type="evidence" value="ECO:0007669"/>
    <property type="project" value="UniProtKB-UniRule"/>
</dbReference>
<dbReference type="InterPro" id="IPR055344">
    <property type="entry name" value="SecD_SecF_C_bact"/>
</dbReference>
<dbReference type="GO" id="GO:0043952">
    <property type="term" value="P:protein transport by the Sec complex"/>
    <property type="evidence" value="ECO:0007669"/>
    <property type="project" value="UniProtKB-UniRule"/>
</dbReference>
<evidence type="ECO:0000259" key="12">
    <source>
        <dbReference type="Pfam" id="PF22599"/>
    </source>
</evidence>
<feature type="domain" description="Protein translocase subunit SecDF P1" evidence="11">
    <location>
        <begin position="59"/>
        <end position="117"/>
    </location>
</feature>
<evidence type="ECO:0000313" key="13">
    <source>
        <dbReference type="EMBL" id="CBL28215.1"/>
    </source>
</evidence>
<dbReference type="HAMAP" id="MF_01463_B">
    <property type="entry name" value="SecD_B"/>
    <property type="match status" value="1"/>
</dbReference>
<dbReference type="NCBIfam" id="TIGR01129">
    <property type="entry name" value="secD"/>
    <property type="match status" value="1"/>
</dbReference>
<dbReference type="InterPro" id="IPR022813">
    <property type="entry name" value="SecD/SecF_arch_bac"/>
</dbReference>
<dbReference type="KEGG" id="sbr:SY1_09620"/>
<dbReference type="InterPro" id="IPR005791">
    <property type="entry name" value="SecD"/>
</dbReference>
<keyword evidence="8 9" id="KW-0472">Membrane</keyword>
<dbReference type="InterPro" id="IPR022646">
    <property type="entry name" value="SecD/SecF_CS"/>
</dbReference>
<dbReference type="PANTHER" id="PTHR30081">
    <property type="entry name" value="PROTEIN-EXPORT MEMBRANE PROTEIN SEC"/>
    <property type="match status" value="1"/>
</dbReference>
<keyword evidence="6 9" id="KW-1133">Transmembrane helix</keyword>
<keyword evidence="2 9" id="KW-0813">Transport</keyword>
<feature type="transmembrane region" description="Helical" evidence="9">
    <location>
        <begin position="434"/>
        <end position="457"/>
    </location>
</feature>
<dbReference type="PRINTS" id="PR00702">
    <property type="entry name" value="ACRIFLAVINRP"/>
</dbReference>
<evidence type="ECO:0000256" key="9">
    <source>
        <dbReference type="HAMAP-Rule" id="MF_01463"/>
    </source>
</evidence>
<evidence type="ECO:0000256" key="1">
    <source>
        <dbReference type="ARBA" id="ARBA00004651"/>
    </source>
</evidence>
<evidence type="ECO:0000313" key="14">
    <source>
        <dbReference type="Proteomes" id="UP000008957"/>
    </source>
</evidence>
<feature type="transmembrane region" description="Helical" evidence="9">
    <location>
        <begin position="309"/>
        <end position="327"/>
    </location>
</feature>
<keyword evidence="3 9" id="KW-1003">Cell membrane</keyword>
<sequence>MNRRDRLRLWVVLIVIVAALAYSWPIKGRINQGLDLRGGAHIVLQAKDTPENPVGPDSIDRLLAVLRNRVDQYGVAEPIIQKSGEDRIIIDLPGIQDPKAALELIGKTAQMDFREVMDVTASTLSAPERKNYDSDLQFSQAQERWRAAVEAQSNSSADLAARARGIEGAIVAPSEEEEGEAARFYLLGKSLLSGKDLETASVNPDRLGRMGVSLSFSPEGAKLFEEATARLVGKQIAIVLDNVVISAPVVQDRISGGEAQITGRFTAEEASRLAIMLKAGALPVAVEIAENRSVGPSLGADSVRQGMQAGLFGAAMVLVFMLIYYRFRGLAADVALVVTILLIFTGLIAFHATLTLPGIAGIILTLGMAVDGNVLIYERIREEVRSGKTPIAALDAGFRKALVTILDSNITTLIAALVLFHFGSGSVRGFGVTLSIGLVASVFANVVVTRALLQLFVSRRQNALKRS</sequence>
<evidence type="ECO:0000259" key="10">
    <source>
        <dbReference type="Pfam" id="PF02355"/>
    </source>
</evidence>
<feature type="transmembrane region" description="Helical" evidence="9">
    <location>
        <begin position="401"/>
        <end position="422"/>
    </location>
</feature>
<feature type="domain" description="Protein export membrane protein SecD/SecF C-terminal" evidence="10">
    <location>
        <begin position="286"/>
        <end position="456"/>
    </location>
</feature>
<dbReference type="Pfam" id="PF21760">
    <property type="entry name" value="SecD_1st"/>
    <property type="match status" value="1"/>
</dbReference>
<feature type="transmembrane region" description="Helical" evidence="9">
    <location>
        <begin position="334"/>
        <end position="353"/>
    </location>
</feature>
<dbReference type="RefSeq" id="WP_015556362.1">
    <property type="nucleotide sequence ID" value="NC_021038.1"/>
</dbReference>
<comment type="subunit">
    <text evidence="9">Forms a complex with SecF. Part of the essential Sec protein translocation apparatus which comprises SecA, SecYEG and auxiliary proteins SecDF. Other proteins may also be involved.</text>
</comment>
<reference evidence="14" key="1">
    <citation type="submission" date="2010-03" db="EMBL/GenBank/DDBJ databases">
        <title>The genome sequence of Synergistetes sp. SGP1.</title>
        <authorList>
            <consortium name="metaHIT consortium -- http://www.metahit.eu/"/>
            <person name="Pajon A."/>
            <person name="Turner K."/>
            <person name="Parkhill J."/>
            <person name="Wade W."/>
            <person name="Vartoukian S."/>
        </authorList>
    </citation>
    <scope>NUCLEOTIDE SEQUENCE [LARGE SCALE GENOMIC DNA]</scope>
    <source>
        <strain evidence="14">SGP1</strain>
    </source>
</reference>